<protein>
    <submittedName>
        <fullName evidence="1">Uncharacterized protein</fullName>
    </submittedName>
</protein>
<evidence type="ECO:0000313" key="1">
    <source>
        <dbReference type="EMBL" id="DAF60450.1"/>
    </source>
</evidence>
<dbReference type="EMBL" id="BK032788">
    <property type="protein sequence ID" value="DAF60450.1"/>
    <property type="molecule type" value="Genomic_DNA"/>
</dbReference>
<proteinExistence type="predicted"/>
<accession>A0A8S5TCG8</accession>
<sequence length="39" mass="4908">MRQFYDIFAKLRQFCGNFCLYLWHFSVTCRMLFKECLFT</sequence>
<reference evidence="1" key="1">
    <citation type="journal article" date="2021" name="Proc. Natl. Acad. Sci. U.S.A.">
        <title>A Catalog of Tens of Thousands of Viruses from Human Metagenomes Reveals Hidden Associations with Chronic Diseases.</title>
        <authorList>
            <person name="Tisza M.J."/>
            <person name="Buck C.B."/>
        </authorList>
    </citation>
    <scope>NUCLEOTIDE SEQUENCE</scope>
    <source>
        <strain evidence="1">CtmHK36</strain>
    </source>
</reference>
<organism evidence="1">
    <name type="scientific">Siphoviridae sp. ctmHK36</name>
    <dbReference type="NCBI Taxonomy" id="2827931"/>
    <lineage>
        <taxon>Viruses</taxon>
        <taxon>Duplodnaviria</taxon>
        <taxon>Heunggongvirae</taxon>
        <taxon>Uroviricota</taxon>
        <taxon>Caudoviricetes</taxon>
    </lineage>
</organism>
<name>A0A8S5TCG8_9CAUD</name>